<reference evidence="6" key="1">
    <citation type="submission" date="2020-08" db="EMBL/GenBank/DDBJ databases">
        <title>Whole genome shotgun sequence of Polymorphospora rubra NBRC 101157.</title>
        <authorList>
            <person name="Komaki H."/>
            <person name="Tamura T."/>
        </authorList>
    </citation>
    <scope>NUCLEOTIDE SEQUENCE</scope>
    <source>
        <strain evidence="6">NBRC 101157</strain>
    </source>
</reference>
<dbReference type="AlphaFoldDB" id="A0A810N5I5"/>
<dbReference type="InterPro" id="IPR013216">
    <property type="entry name" value="Methyltransf_11"/>
</dbReference>
<dbReference type="EMBL" id="AP023359">
    <property type="protein sequence ID" value="BCJ68666.1"/>
    <property type="molecule type" value="Genomic_DNA"/>
</dbReference>
<dbReference type="InterPro" id="IPR029063">
    <property type="entry name" value="SAM-dependent_MTases_sf"/>
</dbReference>
<protein>
    <recommendedName>
        <fullName evidence="5">Methyltransferase type 11 domain-containing protein</fullName>
    </recommendedName>
</protein>
<dbReference type="SUPFAM" id="SSF53335">
    <property type="entry name" value="S-adenosyl-L-methionine-dependent methyltransferases"/>
    <property type="match status" value="1"/>
</dbReference>
<feature type="domain" description="Methyltransferase type 11" evidence="5">
    <location>
        <begin position="57"/>
        <end position="151"/>
    </location>
</feature>
<evidence type="ECO:0000313" key="7">
    <source>
        <dbReference type="Proteomes" id="UP000680866"/>
    </source>
</evidence>
<feature type="region of interest" description="Disordered" evidence="4">
    <location>
        <begin position="1"/>
        <end position="22"/>
    </location>
</feature>
<dbReference type="GO" id="GO:0032259">
    <property type="term" value="P:methylation"/>
    <property type="evidence" value="ECO:0007669"/>
    <property type="project" value="UniProtKB-KW"/>
</dbReference>
<dbReference type="Gene3D" id="3.40.50.150">
    <property type="entry name" value="Vaccinia Virus protein VP39"/>
    <property type="match status" value="1"/>
</dbReference>
<dbReference type="PANTHER" id="PTHR43464">
    <property type="entry name" value="METHYLTRANSFERASE"/>
    <property type="match status" value="1"/>
</dbReference>
<accession>A0A810N5I5</accession>
<evidence type="ECO:0000256" key="3">
    <source>
        <dbReference type="ARBA" id="ARBA00022691"/>
    </source>
</evidence>
<dbReference type="PANTHER" id="PTHR43464:SF19">
    <property type="entry name" value="UBIQUINONE BIOSYNTHESIS O-METHYLTRANSFERASE, MITOCHONDRIAL"/>
    <property type="match status" value="1"/>
</dbReference>
<keyword evidence="2" id="KW-0808">Transferase</keyword>
<dbReference type="Proteomes" id="UP000680866">
    <property type="component" value="Chromosome"/>
</dbReference>
<dbReference type="GO" id="GO:0008757">
    <property type="term" value="F:S-adenosylmethionine-dependent methyltransferase activity"/>
    <property type="evidence" value="ECO:0007669"/>
    <property type="project" value="InterPro"/>
</dbReference>
<dbReference type="KEGG" id="pry:Prubr_56870"/>
<keyword evidence="7" id="KW-1185">Reference proteome</keyword>
<name>A0A810N5I5_9ACTN</name>
<keyword evidence="3" id="KW-0949">S-adenosyl-L-methionine</keyword>
<evidence type="ECO:0000259" key="5">
    <source>
        <dbReference type="Pfam" id="PF08241"/>
    </source>
</evidence>
<evidence type="ECO:0000256" key="2">
    <source>
        <dbReference type="ARBA" id="ARBA00022679"/>
    </source>
</evidence>
<gene>
    <name evidence="6" type="ORF">Prubr_56870</name>
</gene>
<dbReference type="CDD" id="cd02440">
    <property type="entry name" value="AdoMet_MTases"/>
    <property type="match status" value="1"/>
</dbReference>
<evidence type="ECO:0000256" key="4">
    <source>
        <dbReference type="SAM" id="MobiDB-lite"/>
    </source>
</evidence>
<dbReference type="RefSeq" id="WP_212817864.1">
    <property type="nucleotide sequence ID" value="NZ_AP023359.1"/>
</dbReference>
<sequence>MSHTSHTLRLLPESAVQPTGPVDHPDWNYRPLLGRVQRLRFRMVLDLLGGDRFDRILEIGYGSGVFQPELARWCRELHGIDAHPLTEQVAGRLATHGVTTTLTRGSAESLPYDSGSFDCVVAVSTLEYVESIETACREIDRILVPGGALVVVTPGASALWSPVLAVATRQGSSQYGDRRQQLQPALHRHFPLDREVRVPRLGGNVVRLYTGLRFRAGGTAA</sequence>
<proteinExistence type="predicted"/>
<evidence type="ECO:0000256" key="1">
    <source>
        <dbReference type="ARBA" id="ARBA00022603"/>
    </source>
</evidence>
<dbReference type="Pfam" id="PF08241">
    <property type="entry name" value="Methyltransf_11"/>
    <property type="match status" value="1"/>
</dbReference>
<evidence type="ECO:0000313" key="6">
    <source>
        <dbReference type="EMBL" id="BCJ68666.1"/>
    </source>
</evidence>
<keyword evidence="1" id="KW-0489">Methyltransferase</keyword>
<organism evidence="6 7">
    <name type="scientific">Polymorphospora rubra</name>
    <dbReference type="NCBI Taxonomy" id="338584"/>
    <lineage>
        <taxon>Bacteria</taxon>
        <taxon>Bacillati</taxon>
        <taxon>Actinomycetota</taxon>
        <taxon>Actinomycetes</taxon>
        <taxon>Micromonosporales</taxon>
        <taxon>Micromonosporaceae</taxon>
        <taxon>Polymorphospora</taxon>
    </lineage>
</organism>